<name>A0A1H2LKU7_9ACTO</name>
<dbReference type="GeneID" id="65345222"/>
<organism evidence="7 8">
    <name type="scientific">Arcanobacterium phocae</name>
    <dbReference type="NCBI Taxonomy" id="131112"/>
    <lineage>
        <taxon>Bacteria</taxon>
        <taxon>Bacillati</taxon>
        <taxon>Actinomycetota</taxon>
        <taxon>Actinomycetes</taxon>
        <taxon>Actinomycetales</taxon>
        <taxon>Actinomycetaceae</taxon>
        <taxon>Arcanobacterium</taxon>
    </lineage>
</organism>
<comment type="cofactor">
    <cofactor evidence="1">
        <name>Mg(2+)</name>
        <dbReference type="ChEBI" id="CHEBI:18420"/>
    </cofactor>
</comment>
<accession>A0A1H2LKU7</accession>
<dbReference type="PANTHER" id="PTHR12001:SF85">
    <property type="entry name" value="SHORT CHAIN ISOPRENYL DIPHOSPHATE SYNTHASE"/>
    <property type="match status" value="1"/>
</dbReference>
<evidence type="ECO:0000313" key="7">
    <source>
        <dbReference type="EMBL" id="SDU81365.1"/>
    </source>
</evidence>
<dbReference type="PROSITE" id="PS00723">
    <property type="entry name" value="POLYPRENYL_SYNTHASE_1"/>
    <property type="match status" value="1"/>
</dbReference>
<dbReference type="RefSeq" id="WP_091281735.1">
    <property type="nucleotide sequence ID" value="NZ_JABAPK010000001.1"/>
</dbReference>
<keyword evidence="3 6" id="KW-0808">Transferase</keyword>
<sequence>MPLTDFRANVSARLEALLAATPTFIADGRDQSLFDEFVHSAQLLGAHGKRTRALCVAGGFEAINRTDDDLPLAAGVAVELYQISALIHDDIIDSADIRRGVPAAHRLFQSLHTQQSFNGNAELFGKHAALLLGDYLLSLAGEEFARQNSSPQAYRTASAIFHAMTAETAFGQYMDMRAEYTALADINANAINDAFLVLLHKSARYSVELPVLLGAALAGADETELSRLSAFARPLGEAFQLRDDELGIFGNPSQTGKPAGSDIQEGKRTVLIALTRSMCTEHERAFVDSCLGSRLSEEDVEKIKSIITSSGAFYAHEQLIKKREEQAMLALPYEAPILNNLAKSLVGRRW</sequence>
<dbReference type="GO" id="GO:0008299">
    <property type="term" value="P:isoprenoid biosynthetic process"/>
    <property type="evidence" value="ECO:0007669"/>
    <property type="project" value="InterPro"/>
</dbReference>
<dbReference type="InterPro" id="IPR033749">
    <property type="entry name" value="Polyprenyl_synt_CS"/>
</dbReference>
<protein>
    <submittedName>
        <fullName evidence="7">Geranylgeranyl diphosphate synthase, type I</fullName>
    </submittedName>
</protein>
<evidence type="ECO:0000313" key="8">
    <source>
        <dbReference type="Proteomes" id="UP000214355"/>
    </source>
</evidence>
<proteinExistence type="inferred from homology"/>
<evidence type="ECO:0000256" key="2">
    <source>
        <dbReference type="ARBA" id="ARBA00006706"/>
    </source>
</evidence>
<dbReference type="GO" id="GO:0046872">
    <property type="term" value="F:metal ion binding"/>
    <property type="evidence" value="ECO:0007669"/>
    <property type="project" value="UniProtKB-KW"/>
</dbReference>
<evidence type="ECO:0000256" key="6">
    <source>
        <dbReference type="RuleBase" id="RU004466"/>
    </source>
</evidence>
<dbReference type="InterPro" id="IPR000092">
    <property type="entry name" value="Polyprenyl_synt"/>
</dbReference>
<keyword evidence="5" id="KW-0460">Magnesium</keyword>
<dbReference type="STRING" id="131112.SAMN04489737_1495"/>
<dbReference type="OrthoDB" id="4497239at2"/>
<dbReference type="Gene3D" id="1.10.600.10">
    <property type="entry name" value="Farnesyl Diphosphate Synthase"/>
    <property type="match status" value="1"/>
</dbReference>
<dbReference type="PANTHER" id="PTHR12001">
    <property type="entry name" value="GERANYLGERANYL PYROPHOSPHATE SYNTHASE"/>
    <property type="match status" value="1"/>
</dbReference>
<dbReference type="InterPro" id="IPR008949">
    <property type="entry name" value="Isoprenoid_synthase_dom_sf"/>
</dbReference>
<keyword evidence="4" id="KW-0479">Metal-binding</keyword>
<evidence type="ECO:0000256" key="3">
    <source>
        <dbReference type="ARBA" id="ARBA00022679"/>
    </source>
</evidence>
<reference evidence="8" key="1">
    <citation type="submission" date="2016-10" db="EMBL/GenBank/DDBJ databases">
        <authorList>
            <person name="Varghese N."/>
            <person name="Submissions S."/>
        </authorList>
    </citation>
    <scope>NUCLEOTIDE SEQUENCE [LARGE SCALE GENOMIC DNA]</scope>
    <source>
        <strain evidence="8">DSM 10002</strain>
    </source>
</reference>
<dbReference type="AlphaFoldDB" id="A0A1H2LKU7"/>
<evidence type="ECO:0000256" key="5">
    <source>
        <dbReference type="ARBA" id="ARBA00022842"/>
    </source>
</evidence>
<dbReference type="Proteomes" id="UP000214355">
    <property type="component" value="Chromosome I"/>
</dbReference>
<evidence type="ECO:0000256" key="1">
    <source>
        <dbReference type="ARBA" id="ARBA00001946"/>
    </source>
</evidence>
<evidence type="ECO:0000256" key="4">
    <source>
        <dbReference type="ARBA" id="ARBA00022723"/>
    </source>
</evidence>
<dbReference type="SUPFAM" id="SSF48576">
    <property type="entry name" value="Terpenoid synthases"/>
    <property type="match status" value="1"/>
</dbReference>
<keyword evidence="8" id="KW-1185">Reference proteome</keyword>
<dbReference type="SFLD" id="SFLDS00005">
    <property type="entry name" value="Isoprenoid_Synthase_Type_I"/>
    <property type="match status" value="1"/>
</dbReference>
<comment type="similarity">
    <text evidence="2 6">Belongs to the FPP/GGPP synthase family.</text>
</comment>
<dbReference type="EMBL" id="LT629804">
    <property type="protein sequence ID" value="SDU81365.1"/>
    <property type="molecule type" value="Genomic_DNA"/>
</dbReference>
<dbReference type="GO" id="GO:0004659">
    <property type="term" value="F:prenyltransferase activity"/>
    <property type="evidence" value="ECO:0007669"/>
    <property type="project" value="InterPro"/>
</dbReference>
<dbReference type="Pfam" id="PF00348">
    <property type="entry name" value="polyprenyl_synt"/>
    <property type="match status" value="1"/>
</dbReference>
<gene>
    <name evidence="7" type="ORF">SAMN04489737_1495</name>
</gene>